<evidence type="ECO:0000256" key="2">
    <source>
        <dbReference type="ARBA" id="ARBA00022840"/>
    </source>
</evidence>
<reference evidence="5 6" key="1">
    <citation type="submission" date="2014-04" db="EMBL/GenBank/DDBJ databases">
        <title>Evolutionary Origins and Diversification of the Mycorrhizal Mutualists.</title>
        <authorList>
            <consortium name="DOE Joint Genome Institute"/>
            <consortium name="Mycorrhizal Genomics Consortium"/>
            <person name="Kohler A."/>
            <person name="Kuo A."/>
            <person name="Nagy L.G."/>
            <person name="Floudas D."/>
            <person name="Copeland A."/>
            <person name="Barry K.W."/>
            <person name="Cichocki N."/>
            <person name="Veneault-Fourrey C."/>
            <person name="LaButti K."/>
            <person name="Lindquist E.A."/>
            <person name="Lipzen A."/>
            <person name="Lundell T."/>
            <person name="Morin E."/>
            <person name="Murat C."/>
            <person name="Riley R."/>
            <person name="Ohm R."/>
            <person name="Sun H."/>
            <person name="Tunlid A."/>
            <person name="Henrissat B."/>
            <person name="Grigoriev I.V."/>
            <person name="Hibbett D.S."/>
            <person name="Martin F."/>
        </authorList>
    </citation>
    <scope>NUCLEOTIDE SEQUENCE [LARGE SCALE GENOMIC DNA]</scope>
    <source>
        <strain evidence="5 6">FD-317 M1</strain>
    </source>
</reference>
<organism evidence="5 6">
    <name type="scientific">Collybiopsis luxurians FD-317 M1</name>
    <dbReference type="NCBI Taxonomy" id="944289"/>
    <lineage>
        <taxon>Eukaryota</taxon>
        <taxon>Fungi</taxon>
        <taxon>Dikarya</taxon>
        <taxon>Basidiomycota</taxon>
        <taxon>Agaricomycotina</taxon>
        <taxon>Agaricomycetes</taxon>
        <taxon>Agaricomycetidae</taxon>
        <taxon>Agaricales</taxon>
        <taxon>Marasmiineae</taxon>
        <taxon>Omphalotaceae</taxon>
        <taxon>Collybiopsis</taxon>
        <taxon>Collybiopsis luxurians</taxon>
    </lineage>
</organism>
<dbReference type="GO" id="GO:0004331">
    <property type="term" value="F:fructose-2,6-bisphosphate 2-phosphatase activity"/>
    <property type="evidence" value="ECO:0007669"/>
    <property type="project" value="TreeGrafter"/>
</dbReference>
<dbReference type="Pfam" id="PF01591">
    <property type="entry name" value="6PF2K"/>
    <property type="match status" value="1"/>
</dbReference>
<dbReference type="SUPFAM" id="SSF53254">
    <property type="entry name" value="Phosphoglycerate mutase-like"/>
    <property type="match status" value="1"/>
</dbReference>
<name>A0A0D0C505_9AGAR</name>
<dbReference type="HOGENOM" id="CLU_006383_0_0_1"/>
<feature type="region of interest" description="Disordered" evidence="3">
    <location>
        <begin position="494"/>
        <end position="529"/>
    </location>
</feature>
<dbReference type="EMBL" id="KN834836">
    <property type="protein sequence ID" value="KIK52902.1"/>
    <property type="molecule type" value="Genomic_DNA"/>
</dbReference>
<dbReference type="GO" id="GO:0005524">
    <property type="term" value="F:ATP binding"/>
    <property type="evidence" value="ECO:0007669"/>
    <property type="project" value="UniProtKB-KW"/>
</dbReference>
<dbReference type="CDD" id="cd07067">
    <property type="entry name" value="HP_PGM_like"/>
    <property type="match status" value="1"/>
</dbReference>
<keyword evidence="2" id="KW-0067">ATP-binding</keyword>
<dbReference type="GO" id="GO:0006000">
    <property type="term" value="P:fructose metabolic process"/>
    <property type="evidence" value="ECO:0007669"/>
    <property type="project" value="InterPro"/>
</dbReference>
<accession>A0A0D0C505</accession>
<dbReference type="OrthoDB" id="267323at2759"/>
<dbReference type="Pfam" id="PF00300">
    <property type="entry name" value="His_Phos_1"/>
    <property type="match status" value="1"/>
</dbReference>
<dbReference type="Gene3D" id="3.40.50.1240">
    <property type="entry name" value="Phosphoglycerate mutase-like"/>
    <property type="match status" value="1"/>
</dbReference>
<evidence type="ECO:0000256" key="1">
    <source>
        <dbReference type="ARBA" id="ARBA00022741"/>
    </source>
</evidence>
<dbReference type="SUPFAM" id="SSF52540">
    <property type="entry name" value="P-loop containing nucleoside triphosphate hydrolases"/>
    <property type="match status" value="1"/>
</dbReference>
<sequence length="544" mass="61466">MVAPLYTTDSGLLFHAGKILVITIGLPARGKTHISRALERYLRWMGVKTQVVSLGDYRRKTLGGAQKLPPDYFHLGEKSSETLALRRKILDGCEQLIWDFFKNGQVVIYDANNGTRAARKLLAEKFHNKGIHVIFLESLCDNKEIIEANIRSVKISSPDYRGWNPDDAVKDYYTRIRDHEEHYEPVEEKDWPYIRIVNVGEKIMVNNIKGYLQSRIVFFIMNIHNRPRTIYFARSGQSLIEHSYKADSDLSPAGWEYAEKLKDFVLQRRAKTLELRGSNPQDQRLVIWTSTRRRAHHTAWPFLQAANVSTSSSGSYLATPTPSTPISTSNIPILEDGIKNLVIDPNNLPTPPALAPATAPLNIKVIEKPQMSEINPGIWDGLTPDQARKYYPQDWERFVKDPYAFRAPRAESYHDLSVRLEPVLIELEREKEDLLIIGHASVIRCLLAYLIGLPASEIPAIEIARGDLLEVMPASYGVHCKAYHFWDGPGRRGDDSTSGASGMDGDSKDENNFYENYAEDTKGKRKVGAVKEPEASISAVYESA</sequence>
<dbReference type="AlphaFoldDB" id="A0A0D0C505"/>
<keyword evidence="6" id="KW-1185">Reference proteome</keyword>
<dbReference type="PANTHER" id="PTHR10606">
    <property type="entry name" value="6-PHOSPHOFRUCTO-2-KINASE/FRUCTOSE-2,6-BISPHOSPHATASE"/>
    <property type="match status" value="1"/>
</dbReference>
<evidence type="ECO:0000259" key="4">
    <source>
        <dbReference type="Pfam" id="PF01591"/>
    </source>
</evidence>
<dbReference type="InterPro" id="IPR013079">
    <property type="entry name" value="6Phosfructo_kin"/>
</dbReference>
<dbReference type="InterPro" id="IPR027417">
    <property type="entry name" value="P-loop_NTPase"/>
</dbReference>
<proteinExistence type="predicted"/>
<dbReference type="PIRSF" id="PIRSF000709">
    <property type="entry name" value="6PFK_2-Ptase"/>
    <property type="match status" value="1"/>
</dbReference>
<evidence type="ECO:0000313" key="6">
    <source>
        <dbReference type="Proteomes" id="UP000053593"/>
    </source>
</evidence>
<dbReference type="PANTHER" id="PTHR10606:SF39">
    <property type="entry name" value="6-PHOSPHOFRUCTO-2-KINASE_FRUCTOSE-2,6-BISPHOSPHATASE YLR345W-RELATED"/>
    <property type="match status" value="1"/>
</dbReference>
<dbReference type="FunFam" id="3.40.50.300:FF:001280">
    <property type="entry name" value="Related to 6-phosphofructo-2-kinase"/>
    <property type="match status" value="1"/>
</dbReference>
<evidence type="ECO:0000256" key="3">
    <source>
        <dbReference type="SAM" id="MobiDB-lite"/>
    </source>
</evidence>
<dbReference type="GO" id="GO:0006003">
    <property type="term" value="P:fructose 2,6-bisphosphate metabolic process"/>
    <property type="evidence" value="ECO:0007669"/>
    <property type="project" value="InterPro"/>
</dbReference>
<dbReference type="Gene3D" id="3.40.50.300">
    <property type="entry name" value="P-loop containing nucleotide triphosphate hydrolases"/>
    <property type="match status" value="1"/>
</dbReference>
<feature type="domain" description="6-phosphofructo-2-kinase" evidence="4">
    <location>
        <begin position="12"/>
        <end position="227"/>
    </location>
</feature>
<gene>
    <name evidence="5" type="ORF">GYMLUDRAFT_49729</name>
</gene>
<dbReference type="InterPro" id="IPR029033">
    <property type="entry name" value="His_PPase_superfam"/>
</dbReference>
<dbReference type="PRINTS" id="PR00991">
    <property type="entry name" value="6PFRUCTKNASE"/>
</dbReference>
<dbReference type="InterPro" id="IPR003094">
    <property type="entry name" value="6Pfruct_kin"/>
</dbReference>
<dbReference type="GO" id="GO:0003873">
    <property type="term" value="F:6-phosphofructo-2-kinase activity"/>
    <property type="evidence" value="ECO:0007669"/>
    <property type="project" value="InterPro"/>
</dbReference>
<dbReference type="SMART" id="SM00855">
    <property type="entry name" value="PGAM"/>
    <property type="match status" value="1"/>
</dbReference>
<keyword evidence="1" id="KW-0547">Nucleotide-binding</keyword>
<evidence type="ECO:0000313" key="5">
    <source>
        <dbReference type="EMBL" id="KIK52902.1"/>
    </source>
</evidence>
<dbReference type="InterPro" id="IPR013078">
    <property type="entry name" value="His_Pase_superF_clade-1"/>
</dbReference>
<protein>
    <recommendedName>
        <fullName evidence="4">6-phosphofructo-2-kinase domain-containing protein</fullName>
    </recommendedName>
</protein>
<dbReference type="Proteomes" id="UP000053593">
    <property type="component" value="Unassembled WGS sequence"/>
</dbReference>
<dbReference type="GO" id="GO:0005829">
    <property type="term" value="C:cytosol"/>
    <property type="evidence" value="ECO:0007669"/>
    <property type="project" value="TreeGrafter"/>
</dbReference>